<dbReference type="PROSITE" id="PS51375">
    <property type="entry name" value="PPR"/>
    <property type="match status" value="4"/>
</dbReference>
<dbReference type="GeneID" id="104611438"/>
<keyword evidence="4" id="KW-1185">Reference proteome</keyword>
<feature type="repeat" description="PPR" evidence="2">
    <location>
        <begin position="223"/>
        <end position="257"/>
    </location>
</feature>
<dbReference type="AlphaFoldDB" id="A0A1U8BJ59"/>
<feature type="repeat" description="PPR" evidence="2">
    <location>
        <begin position="325"/>
        <end position="355"/>
    </location>
</feature>
<accession>A0A1U8BJ59</accession>
<dbReference type="InterPro" id="IPR011990">
    <property type="entry name" value="TPR-like_helical_dom_sf"/>
</dbReference>
<organism evidence="4 5">
    <name type="scientific">Nelumbo nucifera</name>
    <name type="common">Sacred lotus</name>
    <dbReference type="NCBI Taxonomy" id="4432"/>
    <lineage>
        <taxon>Eukaryota</taxon>
        <taxon>Viridiplantae</taxon>
        <taxon>Streptophyta</taxon>
        <taxon>Embryophyta</taxon>
        <taxon>Tracheophyta</taxon>
        <taxon>Spermatophyta</taxon>
        <taxon>Magnoliopsida</taxon>
        <taxon>Proteales</taxon>
        <taxon>Nelumbonaceae</taxon>
        <taxon>Nelumbo</taxon>
    </lineage>
</organism>
<evidence type="ECO:0000256" key="2">
    <source>
        <dbReference type="PROSITE-ProRule" id="PRU00708"/>
    </source>
</evidence>
<dbReference type="Pfam" id="PF13041">
    <property type="entry name" value="PPR_2"/>
    <property type="match status" value="2"/>
</dbReference>
<dbReference type="InterPro" id="IPR046848">
    <property type="entry name" value="E_motif"/>
</dbReference>
<dbReference type="Pfam" id="PF14432">
    <property type="entry name" value="DYW_deaminase"/>
    <property type="match status" value="1"/>
</dbReference>
<name>A0A1U8BJ59_NELNU</name>
<dbReference type="OrthoDB" id="736572at2759"/>
<dbReference type="PANTHER" id="PTHR47926">
    <property type="entry name" value="PENTATRICOPEPTIDE REPEAT-CONTAINING PROTEIN"/>
    <property type="match status" value="1"/>
</dbReference>
<dbReference type="RefSeq" id="XP_010276775.1">
    <property type="nucleotide sequence ID" value="XM_010278473.2"/>
</dbReference>
<dbReference type="GO" id="GO:0008270">
    <property type="term" value="F:zinc ion binding"/>
    <property type="evidence" value="ECO:0007669"/>
    <property type="project" value="InterPro"/>
</dbReference>
<dbReference type="Pfam" id="PF20431">
    <property type="entry name" value="E_motif"/>
    <property type="match status" value="1"/>
</dbReference>
<evidence type="ECO:0000313" key="5">
    <source>
        <dbReference type="RefSeq" id="XP_010276775.1"/>
    </source>
</evidence>
<gene>
    <name evidence="5" type="primary">LOC104611438</name>
</gene>
<dbReference type="FunFam" id="1.25.40.10:FF:000576">
    <property type="entry name" value="Pentatricopeptide repeat-containing protein, chloroplastic"/>
    <property type="match status" value="1"/>
</dbReference>
<dbReference type="Pfam" id="PF01535">
    <property type="entry name" value="PPR"/>
    <property type="match status" value="3"/>
</dbReference>
<dbReference type="NCBIfam" id="TIGR00756">
    <property type="entry name" value="PPR"/>
    <property type="match status" value="6"/>
</dbReference>
<dbReference type="PANTHER" id="PTHR47926:SF400">
    <property type="entry name" value="PENTACOTRIPEPTIDE-REPEAT REGION OF PRORP DOMAIN-CONTAINING PROTEIN"/>
    <property type="match status" value="1"/>
</dbReference>
<dbReference type="Proteomes" id="UP000189703">
    <property type="component" value="Unplaced"/>
</dbReference>
<feature type="domain" description="DYW" evidence="3">
    <location>
        <begin position="571"/>
        <end position="663"/>
    </location>
</feature>
<evidence type="ECO:0000259" key="3">
    <source>
        <dbReference type="Pfam" id="PF14432"/>
    </source>
</evidence>
<dbReference type="FunFam" id="1.25.40.10:FF:000196">
    <property type="entry name" value="Pentatricopeptide repeat-containing protein At4g14850"/>
    <property type="match status" value="1"/>
</dbReference>
<sequence length="663" mass="75538">MILSRQILASEMRSHLWAESNCRRRTGGVITQIFFHFVQICSWVLQSWINGSVHDGEDDRMIGTSVLQQTHLLIAQEDPIQSSELRVREQECFSLLQKCKSMEEFKQVHAQFLKLGLDGDPRLPGSLVATCALSNWGSMDYACSIFRQIDEPGPFEFNTMIRGHVKDADPQTALLLYVEMQERGINPDNFTYPFLLKACAQLSALEEGMQIHGHTSKFGFEFDLFVQNSLINMYGKCGQIELSCRVFQHMDQKSVASWSSIIASHASLGLWGECLRLFGDMSSEDCWRPDESTLVSVISSCTHLGALDLGRCTHGFLLRNMTELNVILETSLIDMYAKCGSLEKALSVFNKMPRKNQLTYTVMISGLAVHGRGKEALRIFSDMLKEGLEPDAIVYVGVLSACSHAGLVDEGLQCFNRMRTDHQIAPTIQHYGCMVDLMARSGLLHEAYDLIKSMPMEPNDVVWRCLLSGCKVHQNLEIGEIASRNLFQLDPHNASDYVLLSNMYAQAHRWDDVATIRTNMVQRGLTQMPGFSLVEVRRNIHKFVSQDRSHPESDVVYEMLYQMEWQLRFEGYSPDTSQVLFDVDEEEKRQRLSGHSQKLALAFALIHTSQGSTIRIVKNLRMCNDCHTFTKMVSKIFEQSILVRDRNRFHHFKDGTCSCRDYW</sequence>
<evidence type="ECO:0000256" key="1">
    <source>
        <dbReference type="ARBA" id="ARBA00022737"/>
    </source>
</evidence>
<dbReference type="InParanoid" id="A0A1U8BJ59"/>
<feature type="repeat" description="PPR" evidence="2">
    <location>
        <begin position="356"/>
        <end position="390"/>
    </location>
</feature>
<protein>
    <submittedName>
        <fullName evidence="5">Pentatricopeptide repeat-containing protein At1g31920</fullName>
    </submittedName>
</protein>
<dbReference type="InterPro" id="IPR046960">
    <property type="entry name" value="PPR_At4g14850-like_plant"/>
</dbReference>
<dbReference type="GO" id="GO:0009451">
    <property type="term" value="P:RNA modification"/>
    <property type="evidence" value="ECO:0007669"/>
    <property type="project" value="InterPro"/>
</dbReference>
<dbReference type="Gene3D" id="1.25.40.10">
    <property type="entry name" value="Tetratricopeptide repeat domain"/>
    <property type="match status" value="3"/>
</dbReference>
<reference evidence="5" key="1">
    <citation type="submission" date="2025-08" db="UniProtKB">
        <authorList>
            <consortium name="RefSeq"/>
        </authorList>
    </citation>
    <scope>IDENTIFICATION</scope>
</reference>
<dbReference type="FunFam" id="1.25.40.10:FF:000184">
    <property type="entry name" value="Pentatricopeptide repeat-containing protein, chloroplastic"/>
    <property type="match status" value="1"/>
</dbReference>
<keyword evidence="1" id="KW-0677">Repeat</keyword>
<dbReference type="InterPro" id="IPR002885">
    <property type="entry name" value="PPR_rpt"/>
</dbReference>
<dbReference type="InterPro" id="IPR032867">
    <property type="entry name" value="DYW_dom"/>
</dbReference>
<feature type="repeat" description="PPR" evidence="2">
    <location>
        <begin position="153"/>
        <end position="187"/>
    </location>
</feature>
<dbReference type="OMA" id="IHCALLR"/>
<dbReference type="GO" id="GO:0003723">
    <property type="term" value="F:RNA binding"/>
    <property type="evidence" value="ECO:0007669"/>
    <property type="project" value="InterPro"/>
</dbReference>
<evidence type="ECO:0000313" key="4">
    <source>
        <dbReference type="Proteomes" id="UP000189703"/>
    </source>
</evidence>
<dbReference type="eggNOG" id="KOG4197">
    <property type="taxonomic scope" value="Eukaryota"/>
</dbReference>
<proteinExistence type="predicted"/>
<dbReference type="KEGG" id="nnu:104611438"/>
<dbReference type="FunCoup" id="A0A1U8BJ59">
    <property type="interactions" value="425"/>
</dbReference>